<evidence type="ECO:0000313" key="3">
    <source>
        <dbReference type="Proteomes" id="UP000055045"/>
    </source>
</evidence>
<dbReference type="EMBL" id="LLXE01000372">
    <property type="protein sequence ID" value="KUM57368.1"/>
    <property type="molecule type" value="Genomic_DNA"/>
</dbReference>
<accession>A0A124GQ88</accession>
<reference evidence="2 3" key="1">
    <citation type="submission" date="2015-10" db="EMBL/GenBank/DDBJ databases">
        <title>Genome sequencing of Penicillium freii.</title>
        <authorList>
            <person name="Nguyen H.D."/>
            <person name="Visagie C.M."/>
            <person name="Seifert K.A."/>
        </authorList>
    </citation>
    <scope>NUCLEOTIDE SEQUENCE [LARGE SCALE GENOMIC DNA]</scope>
    <source>
        <strain evidence="2 3">DAOM 242723</strain>
    </source>
</reference>
<feature type="non-terminal residue" evidence="2">
    <location>
        <position position="1"/>
    </location>
</feature>
<dbReference type="EMBL" id="LLXE01001438">
    <property type="protein sequence ID" value="KUM55350.1"/>
    <property type="molecule type" value="Genomic_DNA"/>
</dbReference>
<dbReference type="AlphaFoldDB" id="A0A124GQ88"/>
<protein>
    <submittedName>
        <fullName evidence="2">Uncharacterized protein</fullName>
    </submittedName>
</protein>
<name>A0A124GQ88_PENFR</name>
<proteinExistence type="predicted"/>
<gene>
    <name evidence="1" type="ORF">ACN42_g11951</name>
    <name evidence="2" type="ORF">ACN42_g9813</name>
</gene>
<organism evidence="2 3">
    <name type="scientific">Penicillium freii</name>
    <dbReference type="NCBI Taxonomy" id="48697"/>
    <lineage>
        <taxon>Eukaryota</taxon>
        <taxon>Fungi</taxon>
        <taxon>Dikarya</taxon>
        <taxon>Ascomycota</taxon>
        <taxon>Pezizomycotina</taxon>
        <taxon>Eurotiomycetes</taxon>
        <taxon>Eurotiomycetidae</taxon>
        <taxon>Eurotiales</taxon>
        <taxon>Aspergillaceae</taxon>
        <taxon>Penicillium</taxon>
    </lineage>
</organism>
<dbReference type="Proteomes" id="UP000055045">
    <property type="component" value="Unassembled WGS sequence"/>
</dbReference>
<sequence length="23" mass="2522">IYILKRGTLKAVCSLAYGSIQHS</sequence>
<evidence type="ECO:0000313" key="2">
    <source>
        <dbReference type="EMBL" id="KUM57368.1"/>
    </source>
</evidence>
<comment type="caution">
    <text evidence="2">The sequence shown here is derived from an EMBL/GenBank/DDBJ whole genome shotgun (WGS) entry which is preliminary data.</text>
</comment>
<evidence type="ECO:0000313" key="1">
    <source>
        <dbReference type="EMBL" id="KUM55350.1"/>
    </source>
</evidence>
<keyword evidence="3" id="KW-1185">Reference proteome</keyword>